<dbReference type="AlphaFoldDB" id="A0A0W8FYN2"/>
<evidence type="ECO:0000313" key="1">
    <source>
        <dbReference type="EMBL" id="KUG26039.1"/>
    </source>
</evidence>
<sequence>MKTIKLYIVLFAMMVMTASNSMAQRNENFSELVTKNIIESLKHDIEGVVEASIYNSIFLSKYYPEAKINKVLDELNKIIVHSNNPALRYKAQLAVLYISNYSSDELNLDNFKDDQTELFRVISDKLQDTFLVSSNK</sequence>
<gene>
    <name evidence="1" type="ORF">ASZ90_004128</name>
</gene>
<comment type="caution">
    <text evidence="1">The sequence shown here is derived from an EMBL/GenBank/DDBJ whole genome shotgun (WGS) entry which is preliminary data.</text>
</comment>
<proteinExistence type="predicted"/>
<name>A0A0W8FYN2_9ZZZZ</name>
<protein>
    <submittedName>
        <fullName evidence="1">Uncharacterized protein</fullName>
    </submittedName>
</protein>
<dbReference type="EMBL" id="LNQE01000549">
    <property type="protein sequence ID" value="KUG26039.1"/>
    <property type="molecule type" value="Genomic_DNA"/>
</dbReference>
<reference evidence="1" key="1">
    <citation type="journal article" date="2015" name="Proc. Natl. Acad. Sci. U.S.A.">
        <title>Networks of energetic and metabolic interactions define dynamics in microbial communities.</title>
        <authorList>
            <person name="Embree M."/>
            <person name="Liu J.K."/>
            <person name="Al-Bassam M.M."/>
            <person name="Zengler K."/>
        </authorList>
    </citation>
    <scope>NUCLEOTIDE SEQUENCE</scope>
</reference>
<organism evidence="1">
    <name type="scientific">hydrocarbon metagenome</name>
    <dbReference type="NCBI Taxonomy" id="938273"/>
    <lineage>
        <taxon>unclassified sequences</taxon>
        <taxon>metagenomes</taxon>
        <taxon>ecological metagenomes</taxon>
    </lineage>
</organism>
<accession>A0A0W8FYN2</accession>